<feature type="chain" id="PRO_5046846691" evidence="1">
    <location>
        <begin position="31"/>
        <end position="183"/>
    </location>
</feature>
<keyword evidence="3" id="KW-1185">Reference proteome</keyword>
<sequence>MTRFSRFPIAALAAVLLVLAGWLSAPAAIAQSLPIGAFYGHFQGSGVAENSDSLYFGVTVRDLDVKIGPEGSGFYVEWTSVIRGGGDPNNPDIRRRSQRMAFMPDAEPNVFRAVGRDDPRGTGLAWARINDRTLSVHVMQITASGGYVIQTYNRTLEGTGMRLKFINVANGEPQREVDARLVK</sequence>
<name>A0ABP0N8I9_9DINO</name>
<keyword evidence="1" id="KW-0732">Signal</keyword>
<dbReference type="EMBL" id="CAXAMM010027049">
    <property type="protein sequence ID" value="CAK9060105.1"/>
    <property type="molecule type" value="Genomic_DNA"/>
</dbReference>
<feature type="non-terminal residue" evidence="2">
    <location>
        <position position="183"/>
    </location>
</feature>
<proteinExistence type="predicted"/>
<dbReference type="Proteomes" id="UP001642464">
    <property type="component" value="Unassembled WGS sequence"/>
</dbReference>
<feature type="signal peptide" evidence="1">
    <location>
        <begin position="1"/>
        <end position="30"/>
    </location>
</feature>
<evidence type="ECO:0000313" key="2">
    <source>
        <dbReference type="EMBL" id="CAK9060105.1"/>
    </source>
</evidence>
<evidence type="ECO:0000256" key="1">
    <source>
        <dbReference type="SAM" id="SignalP"/>
    </source>
</evidence>
<organism evidence="2 3">
    <name type="scientific">Durusdinium trenchii</name>
    <dbReference type="NCBI Taxonomy" id="1381693"/>
    <lineage>
        <taxon>Eukaryota</taxon>
        <taxon>Sar</taxon>
        <taxon>Alveolata</taxon>
        <taxon>Dinophyceae</taxon>
        <taxon>Suessiales</taxon>
        <taxon>Symbiodiniaceae</taxon>
        <taxon>Durusdinium</taxon>
    </lineage>
</organism>
<protein>
    <submittedName>
        <fullName evidence="2">Uncharacterized protein</fullName>
    </submittedName>
</protein>
<gene>
    <name evidence="2" type="ORF">SCF082_LOCUS31718</name>
</gene>
<accession>A0ABP0N8I9</accession>
<evidence type="ECO:0000313" key="3">
    <source>
        <dbReference type="Proteomes" id="UP001642464"/>
    </source>
</evidence>
<reference evidence="2 3" key="1">
    <citation type="submission" date="2024-02" db="EMBL/GenBank/DDBJ databases">
        <authorList>
            <person name="Chen Y."/>
            <person name="Shah S."/>
            <person name="Dougan E. K."/>
            <person name="Thang M."/>
            <person name="Chan C."/>
        </authorList>
    </citation>
    <scope>NUCLEOTIDE SEQUENCE [LARGE SCALE GENOMIC DNA]</scope>
</reference>
<comment type="caution">
    <text evidence="2">The sequence shown here is derived from an EMBL/GenBank/DDBJ whole genome shotgun (WGS) entry which is preliminary data.</text>
</comment>